<dbReference type="RefSeq" id="XP_052755673.1">
    <property type="nucleotide sequence ID" value="XM_052899713.1"/>
</dbReference>
<accession>A0ABM3MWE7</accession>
<evidence type="ECO:0000313" key="2">
    <source>
        <dbReference type="Proteomes" id="UP001652740"/>
    </source>
</evidence>
<feature type="compositionally biased region" description="Low complexity" evidence="1">
    <location>
        <begin position="438"/>
        <end position="451"/>
    </location>
</feature>
<feature type="region of interest" description="Disordered" evidence="1">
    <location>
        <begin position="159"/>
        <end position="182"/>
    </location>
</feature>
<keyword evidence="2" id="KW-1185">Reference proteome</keyword>
<sequence length="820" mass="88570">MINDTSIISSNEGNSSTSSLPINDKEIKENKISVEQTSPEPITNIAQNVPNNSSLANVTSKSDLIMNDELSEQTTSAIGKNIIIDDKSTNETIPTIKSKDVTDPQKKTGLSNIEEPSNLPHKASNSTEKLLNNTVSSGKSKSSNSSEENNLLNSYEVSLPEISSSKNQTADETESKYSPNLSDELNLINQGKQIQQDNSSQIFDHSHLHKTLESHLKDNKTLNNTDSKHYNNEKENPNGTTTIKNSELGNLDEPSTPNQKIFTPLTSTNSESSNNTIPSLNLSEINKHNHLQNSSNSTHIIPNSDLHKTISNKDIDSPNTTVSGDNENINNKTVSSDKPVDTNESTVSFPINTPNLSSNSNSALNSTNINTIPGIENPKHEHNKTSENIPPEENETTIPKNDTGSQNYTNTETAQFSQLTETPDDPLNITDTRNIDVSNSSYSGSSSSADAHSYHETIPTQTGNETKSYATAEAEAESFTETKKVTHEDDILSGTDVVPDLLFHNKTIPGYNGTINIMENGTSGFTFTELKNITIEEDNVSGSISSARAFAFDDIESDSDKNKTKNVTQVEETESAVLNFNETRTVTTENDIIIMAIPDAAETSNATSPFSNKTGNLTDNLVASPAEYIVEVRKLITINDTINESAESATALSYHKTGLNGTDADKNITISAASDGNVTITITRVIEEDIYKRVSADEIAKYEGNSSSVNNTKSFDLAAADAVGTVIATVYHNSTKETVSGSEAVATATTNGTNTTSYTAVMNTGSPIIIEDISSESVEIVPENRHIDALNNTSREDFIPESSESSNTDSAPGDEDQISK</sequence>
<evidence type="ECO:0000313" key="3">
    <source>
        <dbReference type="RefSeq" id="XP_052755673.1"/>
    </source>
</evidence>
<dbReference type="Proteomes" id="UP001652740">
    <property type="component" value="Unplaced"/>
</dbReference>
<dbReference type="GeneID" id="128201779"/>
<feature type="compositionally biased region" description="Low complexity" evidence="1">
    <location>
        <begin position="1"/>
        <end position="19"/>
    </location>
</feature>
<feature type="region of interest" description="Disordered" evidence="1">
    <location>
        <begin position="94"/>
        <end position="128"/>
    </location>
</feature>
<feature type="compositionally biased region" description="Polar residues" evidence="1">
    <location>
        <begin position="237"/>
        <end position="265"/>
    </location>
</feature>
<feature type="compositionally biased region" description="Basic and acidic residues" evidence="1">
    <location>
        <begin position="23"/>
        <end position="32"/>
    </location>
</feature>
<feature type="region of interest" description="Disordered" evidence="1">
    <location>
        <begin position="791"/>
        <end position="820"/>
    </location>
</feature>
<feature type="compositionally biased region" description="Polar residues" evidence="1">
    <location>
        <begin position="317"/>
        <end position="349"/>
    </location>
</feature>
<feature type="compositionally biased region" description="Polar residues" evidence="1">
    <location>
        <begin position="161"/>
        <end position="182"/>
    </location>
</feature>
<feature type="compositionally biased region" description="Low complexity" evidence="1">
    <location>
        <begin position="350"/>
        <end position="372"/>
    </location>
</feature>
<feature type="region of interest" description="Disordered" evidence="1">
    <location>
        <begin position="213"/>
        <end position="280"/>
    </location>
</feature>
<evidence type="ECO:0008006" key="4">
    <source>
        <dbReference type="Google" id="ProtNLM"/>
    </source>
</evidence>
<feature type="compositionally biased region" description="Polar residues" evidence="1">
    <location>
        <begin position="33"/>
        <end position="44"/>
    </location>
</feature>
<feature type="compositionally biased region" description="Polar residues" evidence="1">
    <location>
        <begin position="396"/>
        <end position="408"/>
    </location>
</feature>
<proteinExistence type="predicted"/>
<feature type="region of interest" description="Disordered" evidence="1">
    <location>
        <begin position="1"/>
        <end position="44"/>
    </location>
</feature>
<feature type="compositionally biased region" description="Low complexity" evidence="1">
    <location>
        <begin position="266"/>
        <end position="276"/>
    </location>
</feature>
<feature type="region of interest" description="Disordered" evidence="1">
    <location>
        <begin position="434"/>
        <end position="453"/>
    </location>
</feature>
<feature type="region of interest" description="Disordered" evidence="1">
    <location>
        <begin position="309"/>
        <end position="408"/>
    </location>
</feature>
<protein>
    <recommendedName>
        <fullName evidence="4">Dentin sialophosphoprotein-like</fullName>
    </recommendedName>
</protein>
<evidence type="ECO:0000256" key="1">
    <source>
        <dbReference type="SAM" id="MobiDB-lite"/>
    </source>
</evidence>
<name>A0ABM3MWE7_GALME</name>
<organism evidence="2 3">
    <name type="scientific">Galleria mellonella</name>
    <name type="common">Greater wax moth</name>
    <dbReference type="NCBI Taxonomy" id="7137"/>
    <lineage>
        <taxon>Eukaryota</taxon>
        <taxon>Metazoa</taxon>
        <taxon>Ecdysozoa</taxon>
        <taxon>Arthropoda</taxon>
        <taxon>Hexapoda</taxon>
        <taxon>Insecta</taxon>
        <taxon>Pterygota</taxon>
        <taxon>Neoptera</taxon>
        <taxon>Endopterygota</taxon>
        <taxon>Lepidoptera</taxon>
        <taxon>Glossata</taxon>
        <taxon>Ditrysia</taxon>
        <taxon>Pyraloidea</taxon>
        <taxon>Pyralidae</taxon>
        <taxon>Galleriinae</taxon>
        <taxon>Galleria</taxon>
    </lineage>
</organism>
<gene>
    <name evidence="3" type="primary">LOC128201779</name>
</gene>
<feature type="compositionally biased region" description="Basic and acidic residues" evidence="1">
    <location>
        <begin position="213"/>
        <end position="236"/>
    </location>
</feature>
<feature type="compositionally biased region" description="Basic and acidic residues" evidence="1">
    <location>
        <begin position="97"/>
        <end position="106"/>
    </location>
</feature>
<reference evidence="3" key="1">
    <citation type="submission" date="2025-08" db="UniProtKB">
        <authorList>
            <consortium name="RefSeq"/>
        </authorList>
    </citation>
    <scope>IDENTIFICATION</scope>
    <source>
        <tissue evidence="3">Whole larvae</tissue>
    </source>
</reference>